<evidence type="ECO:0000313" key="2">
    <source>
        <dbReference type="Proteomes" id="UP001278766"/>
    </source>
</evidence>
<dbReference type="AlphaFoldDB" id="A0AAE0HGC8"/>
<name>A0AAE0HGC8_9PEZI</name>
<accession>A0AAE0HGC8</accession>
<gene>
    <name evidence="1" type="ORF">B0H64DRAFT_394374</name>
</gene>
<evidence type="ECO:0000313" key="1">
    <source>
        <dbReference type="EMBL" id="KAK3295146.1"/>
    </source>
</evidence>
<reference evidence="1" key="1">
    <citation type="journal article" date="2023" name="Mol. Phylogenet. Evol.">
        <title>Genome-scale phylogeny and comparative genomics of the fungal order Sordariales.</title>
        <authorList>
            <person name="Hensen N."/>
            <person name="Bonometti L."/>
            <person name="Westerberg I."/>
            <person name="Brannstrom I.O."/>
            <person name="Guillou S."/>
            <person name="Cros-Aarteil S."/>
            <person name="Calhoun S."/>
            <person name="Haridas S."/>
            <person name="Kuo A."/>
            <person name="Mondo S."/>
            <person name="Pangilinan J."/>
            <person name="Riley R."/>
            <person name="LaButti K."/>
            <person name="Andreopoulos B."/>
            <person name="Lipzen A."/>
            <person name="Chen C."/>
            <person name="Yan M."/>
            <person name="Daum C."/>
            <person name="Ng V."/>
            <person name="Clum A."/>
            <person name="Steindorff A."/>
            <person name="Ohm R.A."/>
            <person name="Martin F."/>
            <person name="Silar P."/>
            <person name="Natvig D.O."/>
            <person name="Lalanne C."/>
            <person name="Gautier V."/>
            <person name="Ament-Velasquez S.L."/>
            <person name="Kruys A."/>
            <person name="Hutchinson M.I."/>
            <person name="Powell A.J."/>
            <person name="Barry K."/>
            <person name="Miller A.N."/>
            <person name="Grigoriev I.V."/>
            <person name="Debuchy R."/>
            <person name="Gladieux P."/>
            <person name="Hiltunen Thoren M."/>
            <person name="Johannesson H."/>
        </authorList>
    </citation>
    <scope>NUCLEOTIDE SEQUENCE</scope>
    <source>
        <strain evidence="1">CBS 168.71</strain>
    </source>
</reference>
<dbReference type="EMBL" id="JAUEPN010000004">
    <property type="protein sequence ID" value="KAK3295146.1"/>
    <property type="molecule type" value="Genomic_DNA"/>
</dbReference>
<keyword evidence="2" id="KW-1185">Reference proteome</keyword>
<dbReference type="Proteomes" id="UP001278766">
    <property type="component" value="Unassembled WGS sequence"/>
</dbReference>
<protein>
    <submittedName>
        <fullName evidence="1">Uncharacterized protein</fullName>
    </submittedName>
</protein>
<sequence length="224" mass="24262">MYRRVPLIPSRVRPALAPSCSETAAGSDSVLVCSDAMACCVLVTSWSGISGETEHRGRERIRSGWGGWGGKGGCRAVTTSAAPESGVRPISFPATSRCGPGGARRRFLEAFLNGVGFEVGRGSVSPWLAGWRGWWRVGWNGLNDTPVLTDEGPTPVVCQRGTGTVNCCNYPCFKEHLLGSQEDDDECTNDEQSFVVMVPLLLVSCNTRQLQTYSSVRLNWVPNY</sequence>
<organism evidence="1 2">
    <name type="scientific">Chaetomium fimeti</name>
    <dbReference type="NCBI Taxonomy" id="1854472"/>
    <lineage>
        <taxon>Eukaryota</taxon>
        <taxon>Fungi</taxon>
        <taxon>Dikarya</taxon>
        <taxon>Ascomycota</taxon>
        <taxon>Pezizomycotina</taxon>
        <taxon>Sordariomycetes</taxon>
        <taxon>Sordariomycetidae</taxon>
        <taxon>Sordariales</taxon>
        <taxon>Chaetomiaceae</taxon>
        <taxon>Chaetomium</taxon>
    </lineage>
</organism>
<dbReference type="RefSeq" id="XP_062658660.1">
    <property type="nucleotide sequence ID" value="XM_062803685.1"/>
</dbReference>
<comment type="caution">
    <text evidence="1">The sequence shown here is derived from an EMBL/GenBank/DDBJ whole genome shotgun (WGS) entry which is preliminary data.</text>
</comment>
<reference evidence="1" key="2">
    <citation type="submission" date="2023-06" db="EMBL/GenBank/DDBJ databases">
        <authorList>
            <consortium name="Lawrence Berkeley National Laboratory"/>
            <person name="Haridas S."/>
            <person name="Hensen N."/>
            <person name="Bonometti L."/>
            <person name="Westerberg I."/>
            <person name="Brannstrom I.O."/>
            <person name="Guillou S."/>
            <person name="Cros-Aarteil S."/>
            <person name="Calhoun S."/>
            <person name="Kuo A."/>
            <person name="Mondo S."/>
            <person name="Pangilinan J."/>
            <person name="Riley R."/>
            <person name="Labutti K."/>
            <person name="Andreopoulos B."/>
            <person name="Lipzen A."/>
            <person name="Chen C."/>
            <person name="Yanf M."/>
            <person name="Daum C."/>
            <person name="Ng V."/>
            <person name="Clum A."/>
            <person name="Steindorff A."/>
            <person name="Ohm R."/>
            <person name="Martin F."/>
            <person name="Silar P."/>
            <person name="Natvig D."/>
            <person name="Lalanne C."/>
            <person name="Gautier V."/>
            <person name="Ament-Velasquez S.L."/>
            <person name="Kruys A."/>
            <person name="Hutchinson M.I."/>
            <person name="Powell A.J."/>
            <person name="Barry K."/>
            <person name="Miller A.N."/>
            <person name="Grigoriev I.V."/>
            <person name="Debuchy R."/>
            <person name="Gladieux P."/>
            <person name="Thoren M.H."/>
            <person name="Johannesson H."/>
        </authorList>
    </citation>
    <scope>NUCLEOTIDE SEQUENCE</scope>
    <source>
        <strain evidence="1">CBS 168.71</strain>
    </source>
</reference>
<proteinExistence type="predicted"/>
<dbReference type="GeneID" id="87840633"/>